<dbReference type="GO" id="GO:0003824">
    <property type="term" value="F:catalytic activity"/>
    <property type="evidence" value="ECO:0007669"/>
    <property type="project" value="InterPro"/>
</dbReference>
<dbReference type="InterPro" id="IPR036928">
    <property type="entry name" value="AS_sf"/>
</dbReference>
<evidence type="ECO:0000256" key="1">
    <source>
        <dbReference type="ARBA" id="ARBA00009199"/>
    </source>
</evidence>
<comment type="caution">
    <text evidence="3">The sequence shown here is derived from an EMBL/GenBank/DDBJ whole genome shotgun (WGS) entry which is preliminary data.</text>
</comment>
<name>A0A0R3M788_9BRAD</name>
<dbReference type="Pfam" id="PF01425">
    <property type="entry name" value="Amidase"/>
    <property type="match status" value="1"/>
</dbReference>
<comment type="similarity">
    <text evidence="1">Belongs to the amidase family.</text>
</comment>
<protein>
    <submittedName>
        <fullName evidence="3">Amidase</fullName>
    </submittedName>
</protein>
<evidence type="ECO:0000313" key="3">
    <source>
        <dbReference type="EMBL" id="KRR13813.1"/>
    </source>
</evidence>
<sequence>MISLAELQRRIDAGDLSADAAIAQSLEATSAHEKSIGAFVCRDESLRAQSAGPLRGIAVGIKDIMDTAEFPTEMGSPIYRGFRSRGDAAVVMMLKQAGASIVGKTTTTAFASIDPTPTLNPHNHGHTPGGSSSGSAAAVAAGMIPLALGTQTGGSVIRPASFCGVAAIKPSYRLLPTVGVKCYSWTLDTVGLFAAGVDDVARGLSAMTGRPELLLPPDIPTPRIGVVTQDFAGAPDASGGEALRIATRAVEKAGASARALDLPEIFAEAWRAQPIVQEFEAHRALAWEYREHYAQMAPLLRAKLDESRNTPPVAYDEAIKTANRARQALEELFDEVDMLLTLSAPGAAPRGLGSTGDARYNRLWTLMGVPCVNVPAHIADGDLPVGVQIIARYGADAAALAAARFVEDALRRQ</sequence>
<dbReference type="PANTHER" id="PTHR11895">
    <property type="entry name" value="TRANSAMIDASE"/>
    <property type="match status" value="1"/>
</dbReference>
<feature type="domain" description="Amidase" evidence="2">
    <location>
        <begin position="44"/>
        <end position="398"/>
    </location>
</feature>
<dbReference type="OrthoDB" id="9777859at2"/>
<dbReference type="AlphaFoldDB" id="A0A0R3M788"/>
<gene>
    <name evidence="3" type="ORF">CP49_23005</name>
</gene>
<dbReference type="EMBL" id="LLXX01000015">
    <property type="protein sequence ID" value="KRR13813.1"/>
    <property type="molecule type" value="Genomic_DNA"/>
</dbReference>
<reference evidence="3 4" key="1">
    <citation type="submission" date="2014-03" db="EMBL/GenBank/DDBJ databases">
        <title>Bradyrhizobium valentinum sp. nov., isolated from effective nodules of Lupinus mariae-josephae, a lupine endemic of basic-lime soils in Eastern Spain.</title>
        <authorList>
            <person name="Duran D."/>
            <person name="Rey L."/>
            <person name="Navarro A."/>
            <person name="Busquets A."/>
            <person name="Imperial J."/>
            <person name="Ruiz-Argueso T."/>
        </authorList>
    </citation>
    <scope>NUCLEOTIDE SEQUENCE [LARGE SCALE GENOMIC DNA]</scope>
    <source>
        <strain evidence="3 4">LmjM3</strain>
    </source>
</reference>
<dbReference type="Gene3D" id="3.90.1300.10">
    <property type="entry name" value="Amidase signature (AS) domain"/>
    <property type="match status" value="1"/>
</dbReference>
<keyword evidence="4" id="KW-1185">Reference proteome</keyword>
<dbReference type="STRING" id="1518501.CQ10_08685"/>
<accession>A0A0R3M788</accession>
<dbReference type="SUPFAM" id="SSF75304">
    <property type="entry name" value="Amidase signature (AS) enzymes"/>
    <property type="match status" value="1"/>
</dbReference>
<evidence type="ECO:0000259" key="2">
    <source>
        <dbReference type="Pfam" id="PF01425"/>
    </source>
</evidence>
<proteinExistence type="inferred from homology"/>
<dbReference type="InterPro" id="IPR000120">
    <property type="entry name" value="Amidase"/>
</dbReference>
<dbReference type="Proteomes" id="UP000051913">
    <property type="component" value="Unassembled WGS sequence"/>
</dbReference>
<organism evidence="3 4">
    <name type="scientific">Bradyrhizobium valentinum</name>
    <dbReference type="NCBI Taxonomy" id="1518501"/>
    <lineage>
        <taxon>Bacteria</taxon>
        <taxon>Pseudomonadati</taxon>
        <taxon>Pseudomonadota</taxon>
        <taxon>Alphaproteobacteria</taxon>
        <taxon>Hyphomicrobiales</taxon>
        <taxon>Nitrobacteraceae</taxon>
        <taxon>Bradyrhizobium</taxon>
    </lineage>
</organism>
<dbReference type="PANTHER" id="PTHR11895:SF151">
    <property type="entry name" value="GLUTAMYL-TRNA(GLN) AMIDOTRANSFERASE SUBUNIT A"/>
    <property type="match status" value="1"/>
</dbReference>
<dbReference type="RefSeq" id="WP_057848532.1">
    <property type="nucleotide sequence ID" value="NZ_LLXX01000015.1"/>
</dbReference>
<evidence type="ECO:0000313" key="4">
    <source>
        <dbReference type="Proteomes" id="UP000051913"/>
    </source>
</evidence>
<dbReference type="InterPro" id="IPR023631">
    <property type="entry name" value="Amidase_dom"/>
</dbReference>